<dbReference type="EMBL" id="CP002961">
    <property type="protein sequence ID" value="AFK02901.1"/>
    <property type="molecule type" value="Genomic_DNA"/>
</dbReference>
<reference evidence="1 2" key="1">
    <citation type="submission" date="2011-07" db="EMBL/GenBank/DDBJ databases">
        <title>The complete genome of chromosome of Emticicia oligotrophica DSM 17448.</title>
        <authorList>
            <consortium name="US DOE Joint Genome Institute (JGI-PGF)"/>
            <person name="Lucas S."/>
            <person name="Han J."/>
            <person name="Lapidus A."/>
            <person name="Bruce D."/>
            <person name="Goodwin L."/>
            <person name="Pitluck S."/>
            <person name="Peters L."/>
            <person name="Kyrpides N."/>
            <person name="Mavromatis K."/>
            <person name="Ivanova N."/>
            <person name="Ovchinnikova G."/>
            <person name="Teshima H."/>
            <person name="Detter J.C."/>
            <person name="Tapia R."/>
            <person name="Han C."/>
            <person name="Land M."/>
            <person name="Hauser L."/>
            <person name="Markowitz V."/>
            <person name="Cheng J.-F."/>
            <person name="Hugenholtz P."/>
            <person name="Woyke T."/>
            <person name="Wu D."/>
            <person name="Tindall B."/>
            <person name="Pomrenke H."/>
            <person name="Brambilla E."/>
            <person name="Klenk H.-P."/>
            <person name="Eisen J.A."/>
        </authorList>
    </citation>
    <scope>NUCLEOTIDE SEQUENCE [LARGE SCALE GENOMIC DNA]</scope>
    <source>
        <strain evidence="1 2">DSM 17448</strain>
    </source>
</reference>
<accession>A0ABM5N0M8</accession>
<keyword evidence="2" id="KW-1185">Reference proteome</keyword>
<evidence type="ECO:0000313" key="2">
    <source>
        <dbReference type="Proteomes" id="UP000002875"/>
    </source>
</evidence>
<proteinExistence type="predicted"/>
<dbReference type="Proteomes" id="UP000002875">
    <property type="component" value="Chromosome"/>
</dbReference>
<name>A0ABM5N0M8_EMTOG</name>
<protein>
    <recommendedName>
        <fullName evidence="3">Single-stranded DNA-binding protein</fullName>
    </recommendedName>
</protein>
<evidence type="ECO:0008006" key="3">
    <source>
        <dbReference type="Google" id="ProtNLM"/>
    </source>
</evidence>
<gene>
    <name evidence="1" type="ordered locus">Emtol_1759</name>
</gene>
<evidence type="ECO:0000313" key="1">
    <source>
        <dbReference type="EMBL" id="AFK02901.1"/>
    </source>
</evidence>
<organism evidence="1 2">
    <name type="scientific">Emticicia oligotrophica (strain DSM 17448 / CIP 109782 / MTCC 6937 / GPTSA100-15)</name>
    <dbReference type="NCBI Taxonomy" id="929562"/>
    <lineage>
        <taxon>Bacteria</taxon>
        <taxon>Pseudomonadati</taxon>
        <taxon>Bacteroidota</taxon>
        <taxon>Cytophagia</taxon>
        <taxon>Cytophagales</taxon>
        <taxon>Leadbetterellaceae</taxon>
        <taxon>Emticicia</taxon>
    </lineage>
</organism>
<sequence>MINGKKFLLVGMVRLDKKNPRFGEDFFCIKLRYLLTNNQFTSN</sequence>